<reference evidence="1" key="1">
    <citation type="submission" date="2018-06" db="EMBL/GenBank/DDBJ databases">
        <authorList>
            <person name="Zhirakovskaya E."/>
        </authorList>
    </citation>
    <scope>NUCLEOTIDE SEQUENCE</scope>
</reference>
<organism evidence="1">
    <name type="scientific">hydrothermal vent metagenome</name>
    <dbReference type="NCBI Taxonomy" id="652676"/>
    <lineage>
        <taxon>unclassified sequences</taxon>
        <taxon>metagenomes</taxon>
        <taxon>ecological metagenomes</taxon>
    </lineage>
</organism>
<dbReference type="EMBL" id="UOFK01000335">
    <property type="protein sequence ID" value="VAW82921.1"/>
    <property type="molecule type" value="Genomic_DNA"/>
</dbReference>
<gene>
    <name evidence="1" type="ORF">MNBD_GAMMA13-611</name>
</gene>
<protein>
    <submittedName>
        <fullName evidence="1">Integral membrane protein CcmA involved in cell shape determination</fullName>
    </submittedName>
</protein>
<dbReference type="PANTHER" id="PTHR35024">
    <property type="entry name" value="HYPOTHETICAL CYTOSOLIC PROTEIN"/>
    <property type="match status" value="1"/>
</dbReference>
<evidence type="ECO:0000313" key="1">
    <source>
        <dbReference type="EMBL" id="VAW82921.1"/>
    </source>
</evidence>
<proteinExistence type="predicted"/>
<sequence>MFGKGSKASCSRIDTVIGEQTRLEGDIHFTGGLHVDGTIKGNIIAESGSDNVLTVSEKGRIEGDVHVPNLVLNGAVEGDVHAGERVELASHAKVTGNVYYNLIEMAIGAEVNGNLVHRGVDRRAPKASESVESVDTSRITVAK</sequence>
<name>A0A3B0YU27_9ZZZZ</name>
<accession>A0A3B0YU27</accession>
<dbReference type="AlphaFoldDB" id="A0A3B0YU27"/>
<dbReference type="PANTHER" id="PTHR35024:SF4">
    <property type="entry name" value="POLYMER-FORMING CYTOSKELETAL PROTEIN"/>
    <property type="match status" value="1"/>
</dbReference>
<dbReference type="InterPro" id="IPR007607">
    <property type="entry name" value="BacA/B"/>
</dbReference>
<dbReference type="Pfam" id="PF04519">
    <property type="entry name" value="Bactofilin"/>
    <property type="match status" value="1"/>
</dbReference>